<dbReference type="EMBL" id="BSNS01000034">
    <property type="protein sequence ID" value="GLQ58166.1"/>
    <property type="molecule type" value="Genomic_DNA"/>
</dbReference>
<dbReference type="RefSeq" id="WP_284343598.1">
    <property type="nucleotide sequence ID" value="NZ_BSNS01000034.1"/>
</dbReference>
<feature type="domain" description="Leucine-binding protein" evidence="6">
    <location>
        <begin position="86"/>
        <end position="370"/>
    </location>
</feature>
<dbReference type="InterPro" id="IPR051010">
    <property type="entry name" value="BCAA_transport"/>
</dbReference>
<keyword evidence="2 5" id="KW-0732">Signal</keyword>
<evidence type="ECO:0000259" key="6">
    <source>
        <dbReference type="Pfam" id="PF13458"/>
    </source>
</evidence>
<dbReference type="Pfam" id="PF13458">
    <property type="entry name" value="Peripla_BP_6"/>
    <property type="match status" value="1"/>
</dbReference>
<evidence type="ECO:0000256" key="4">
    <source>
        <dbReference type="SAM" id="MobiDB-lite"/>
    </source>
</evidence>
<evidence type="ECO:0000256" key="3">
    <source>
        <dbReference type="ARBA" id="ARBA00022970"/>
    </source>
</evidence>
<evidence type="ECO:0000313" key="8">
    <source>
        <dbReference type="Proteomes" id="UP001156691"/>
    </source>
</evidence>
<gene>
    <name evidence="7" type="ORF">GCM10010862_54250</name>
</gene>
<accession>A0ABQ5WEF6</accession>
<reference evidence="8" key="1">
    <citation type="journal article" date="2019" name="Int. J. Syst. Evol. Microbiol.">
        <title>The Global Catalogue of Microorganisms (GCM) 10K type strain sequencing project: providing services to taxonomists for standard genome sequencing and annotation.</title>
        <authorList>
            <consortium name="The Broad Institute Genomics Platform"/>
            <consortium name="The Broad Institute Genome Sequencing Center for Infectious Disease"/>
            <person name="Wu L."/>
            <person name="Ma J."/>
        </authorList>
    </citation>
    <scope>NUCLEOTIDE SEQUENCE [LARGE SCALE GENOMIC DNA]</scope>
    <source>
        <strain evidence="8">NBRC 112416</strain>
    </source>
</reference>
<feature type="signal peptide" evidence="5">
    <location>
        <begin position="1"/>
        <end position="23"/>
    </location>
</feature>
<evidence type="ECO:0000313" key="7">
    <source>
        <dbReference type="EMBL" id="GLQ58166.1"/>
    </source>
</evidence>
<dbReference type="Gene3D" id="3.40.50.2300">
    <property type="match status" value="2"/>
</dbReference>
<keyword evidence="3" id="KW-0813">Transport</keyword>
<protein>
    <submittedName>
        <fullName evidence="7">Penicillin-binding protein activator</fullName>
    </submittedName>
</protein>
<sequence length="427" mass="43752">MPRAGTIRKVGLAALAVGAAVLAACTPTEFAIGSRTITLPFGGGGQVQPQQAASFPTTQPAMASGVTQSELPPLQQASGESIGRGPVRVALLLPLTGDATLSSTGHSMANGARLAMSYIETNPNIAENTTIVIKDTGVSIAGATGAAADAVSEGASLILGPMRADQVTAAGAVARSAGIPLIGFSNTPAAAGPGVYLLNILPETELRRSLAFAQRQGRRRFAAIVPTTTFGQAQEAAFRQTVGAMGFTPSAVHQFASATDARRIVDNLEPRIRSGEVDALFLPDRTSAPLFAGLISSTGVARQSIAIIGSADWEGDPTIAATPFLAGALYPAVDEAGYRAILADYQTRFGGVPHRLTTLAYTATILANAAPLSMAQPKYNAGALTNPQGFNGRDGLFRFAPDGKAQMALVMKEVRVGGAVTVDGARL</sequence>
<dbReference type="PANTHER" id="PTHR30483:SF6">
    <property type="entry name" value="PERIPLASMIC BINDING PROTEIN OF ABC TRANSPORTER FOR NATURAL AMINO ACIDS"/>
    <property type="match status" value="1"/>
</dbReference>
<feature type="region of interest" description="Disordered" evidence="4">
    <location>
        <begin position="43"/>
        <end position="63"/>
    </location>
</feature>
<feature type="compositionally biased region" description="Polar residues" evidence="4">
    <location>
        <begin position="52"/>
        <end position="63"/>
    </location>
</feature>
<organism evidence="7 8">
    <name type="scientific">Devosia nitrariae</name>
    <dbReference type="NCBI Taxonomy" id="2071872"/>
    <lineage>
        <taxon>Bacteria</taxon>
        <taxon>Pseudomonadati</taxon>
        <taxon>Pseudomonadota</taxon>
        <taxon>Alphaproteobacteria</taxon>
        <taxon>Hyphomicrobiales</taxon>
        <taxon>Devosiaceae</taxon>
        <taxon>Devosia</taxon>
    </lineage>
</organism>
<proteinExistence type="inferred from homology"/>
<dbReference type="PROSITE" id="PS51257">
    <property type="entry name" value="PROKAR_LIPOPROTEIN"/>
    <property type="match status" value="1"/>
</dbReference>
<dbReference type="InterPro" id="IPR028081">
    <property type="entry name" value="Leu-bd"/>
</dbReference>
<dbReference type="Proteomes" id="UP001156691">
    <property type="component" value="Unassembled WGS sequence"/>
</dbReference>
<evidence type="ECO:0000256" key="1">
    <source>
        <dbReference type="ARBA" id="ARBA00010062"/>
    </source>
</evidence>
<keyword evidence="3" id="KW-0029">Amino-acid transport</keyword>
<comment type="similarity">
    <text evidence="1">Belongs to the leucine-binding protein family.</text>
</comment>
<evidence type="ECO:0000256" key="5">
    <source>
        <dbReference type="SAM" id="SignalP"/>
    </source>
</evidence>
<dbReference type="SUPFAM" id="SSF53822">
    <property type="entry name" value="Periplasmic binding protein-like I"/>
    <property type="match status" value="1"/>
</dbReference>
<dbReference type="PANTHER" id="PTHR30483">
    <property type="entry name" value="LEUCINE-SPECIFIC-BINDING PROTEIN"/>
    <property type="match status" value="1"/>
</dbReference>
<dbReference type="CDD" id="cd06339">
    <property type="entry name" value="PBP1_YraM_LppC_lipoprotein-like"/>
    <property type="match status" value="1"/>
</dbReference>
<evidence type="ECO:0000256" key="2">
    <source>
        <dbReference type="ARBA" id="ARBA00022729"/>
    </source>
</evidence>
<keyword evidence="8" id="KW-1185">Reference proteome</keyword>
<feature type="chain" id="PRO_5046889564" evidence="5">
    <location>
        <begin position="24"/>
        <end position="427"/>
    </location>
</feature>
<dbReference type="InterPro" id="IPR028082">
    <property type="entry name" value="Peripla_BP_I"/>
</dbReference>
<name>A0ABQ5WEF6_9HYPH</name>
<comment type="caution">
    <text evidence="7">The sequence shown here is derived from an EMBL/GenBank/DDBJ whole genome shotgun (WGS) entry which is preliminary data.</text>
</comment>